<dbReference type="RefSeq" id="WP_249905073.1">
    <property type="nucleotide sequence ID" value="NZ_JAMGBA010000003.1"/>
</dbReference>
<evidence type="ECO:0000256" key="1">
    <source>
        <dbReference type="ARBA" id="ARBA00000085"/>
    </source>
</evidence>
<dbReference type="InterPro" id="IPR011006">
    <property type="entry name" value="CheY-like_superfamily"/>
</dbReference>
<dbReference type="Gene3D" id="3.30.565.10">
    <property type="entry name" value="Histidine kinase-like ATPase, C-terminal domain"/>
    <property type="match status" value="1"/>
</dbReference>
<gene>
    <name evidence="10" type="ORF">LZ496_12610</name>
</gene>
<dbReference type="SMART" id="SM00448">
    <property type="entry name" value="REC"/>
    <property type="match status" value="1"/>
</dbReference>
<keyword evidence="7" id="KW-0067">ATP-binding</keyword>
<evidence type="ECO:0000256" key="5">
    <source>
        <dbReference type="ARBA" id="ARBA00022741"/>
    </source>
</evidence>
<reference evidence="10 11" key="1">
    <citation type="submission" date="2022-05" db="EMBL/GenBank/DDBJ databases">
        <authorList>
            <person name="Jo J.-H."/>
            <person name="Im W.-T."/>
        </authorList>
    </citation>
    <scope>NUCLEOTIDE SEQUENCE [LARGE SCALE GENOMIC DNA]</scope>
    <source>
        <strain evidence="10 11">NSE70-1</strain>
    </source>
</reference>
<dbReference type="InterPro" id="IPR003018">
    <property type="entry name" value="GAF"/>
</dbReference>
<dbReference type="SUPFAM" id="SSF52172">
    <property type="entry name" value="CheY-like"/>
    <property type="match status" value="1"/>
</dbReference>
<dbReference type="Gene3D" id="3.40.50.2300">
    <property type="match status" value="1"/>
</dbReference>
<dbReference type="PANTHER" id="PTHR41523">
    <property type="entry name" value="TWO-COMPONENT SYSTEM SENSOR PROTEIN"/>
    <property type="match status" value="1"/>
</dbReference>
<dbReference type="Proteomes" id="UP001203410">
    <property type="component" value="Unassembled WGS sequence"/>
</dbReference>
<sequence length="572" mass="61447">MSQSTPNVMALASSQAADLSDAHTDIELLHAISVELIGEQDRVQLYGKIVDAAVAICGSQFGTMQLLCPPGDPSGHGGELSLLAYRGLPSEAVEFWQWVPPAAHSSCTAALKAGGRAIIPDFEEWDEIAGTEDLLAFRRTGIRSAQTTPLRSRGGKLLGMISTHWSEPHNPSERDLRLLDILARQAADLLERTIAEEELRDREQELDRTCAALRESEGLQKLLAGELSHRVKNMLATVQAIATQTLRHCEKPGDFVTSFSGRIQSMSRVHSQLSANDWQGAQLSEIISDQMNLGPADETRICASGPAVLVEANVVPTIAMMMHELGTNSLKYGALSKPDGKVDICWTVSGDALRLRWIEQGGPPVKAPVRRGFGTALIERSAGGVGGKAEMLLKADGIEWELLLPLPTEAPRHPMPNPLSNDRATGALQVADSDAGPDAQPLRGKRLLVIEDEPLVAMEMATQLSLAGADIIGQAGNTSSALQLIAEERFDAALLDANLGGHAVDEIAACLTRNNIPFAFVSGYGRESLPKSFANAELMSKPFDPDRLLTVACGLVDRNVEALRPRGDVANR</sequence>
<organism evidence="10 11">
    <name type="scientific">Sphingomonas caseinilyticus</name>
    <dbReference type="NCBI Taxonomy" id="2908205"/>
    <lineage>
        <taxon>Bacteria</taxon>
        <taxon>Pseudomonadati</taxon>
        <taxon>Pseudomonadota</taxon>
        <taxon>Alphaproteobacteria</taxon>
        <taxon>Sphingomonadales</taxon>
        <taxon>Sphingomonadaceae</taxon>
        <taxon>Sphingomonas</taxon>
    </lineage>
</organism>
<dbReference type="Pfam" id="PF13185">
    <property type="entry name" value="GAF_2"/>
    <property type="match status" value="1"/>
</dbReference>
<accession>A0ABT0RX63</accession>
<keyword evidence="4" id="KW-0808">Transferase</keyword>
<dbReference type="InterPro" id="IPR036890">
    <property type="entry name" value="HATPase_C_sf"/>
</dbReference>
<evidence type="ECO:0000313" key="10">
    <source>
        <dbReference type="EMBL" id="MCL6699620.1"/>
    </source>
</evidence>
<dbReference type="EMBL" id="JAMGBA010000003">
    <property type="protein sequence ID" value="MCL6699620.1"/>
    <property type="molecule type" value="Genomic_DNA"/>
</dbReference>
<evidence type="ECO:0000256" key="8">
    <source>
        <dbReference type="PROSITE-ProRule" id="PRU00169"/>
    </source>
</evidence>
<dbReference type="InterPro" id="IPR011102">
    <property type="entry name" value="Sig_transdc_His_kinase_HWE"/>
</dbReference>
<feature type="modified residue" description="4-aspartylphosphate" evidence="8">
    <location>
        <position position="496"/>
    </location>
</feature>
<evidence type="ECO:0000256" key="4">
    <source>
        <dbReference type="ARBA" id="ARBA00022679"/>
    </source>
</evidence>
<dbReference type="SMART" id="SM00911">
    <property type="entry name" value="HWE_HK"/>
    <property type="match status" value="1"/>
</dbReference>
<dbReference type="PROSITE" id="PS50110">
    <property type="entry name" value="RESPONSE_REGULATORY"/>
    <property type="match status" value="1"/>
</dbReference>
<dbReference type="SUPFAM" id="SSF55781">
    <property type="entry name" value="GAF domain-like"/>
    <property type="match status" value="1"/>
</dbReference>
<proteinExistence type="predicted"/>
<dbReference type="Pfam" id="PF00072">
    <property type="entry name" value="Response_reg"/>
    <property type="match status" value="1"/>
</dbReference>
<evidence type="ECO:0000259" key="9">
    <source>
        <dbReference type="PROSITE" id="PS50110"/>
    </source>
</evidence>
<keyword evidence="6" id="KW-0418">Kinase</keyword>
<dbReference type="PANTHER" id="PTHR41523:SF7">
    <property type="entry name" value="HISTIDINE KINASE"/>
    <property type="match status" value="1"/>
</dbReference>
<dbReference type="Gene3D" id="3.30.450.40">
    <property type="match status" value="1"/>
</dbReference>
<evidence type="ECO:0000256" key="3">
    <source>
        <dbReference type="ARBA" id="ARBA00022553"/>
    </source>
</evidence>
<evidence type="ECO:0000256" key="2">
    <source>
        <dbReference type="ARBA" id="ARBA00012438"/>
    </source>
</evidence>
<dbReference type="EC" id="2.7.13.3" evidence="2"/>
<protein>
    <recommendedName>
        <fullName evidence="2">histidine kinase</fullName>
        <ecNumber evidence="2">2.7.13.3</ecNumber>
    </recommendedName>
</protein>
<keyword evidence="3 8" id="KW-0597">Phosphoprotein</keyword>
<feature type="domain" description="Response regulatory" evidence="9">
    <location>
        <begin position="446"/>
        <end position="556"/>
    </location>
</feature>
<evidence type="ECO:0000313" key="11">
    <source>
        <dbReference type="Proteomes" id="UP001203410"/>
    </source>
</evidence>
<dbReference type="InterPro" id="IPR001789">
    <property type="entry name" value="Sig_transdc_resp-reg_receiver"/>
</dbReference>
<comment type="catalytic activity">
    <reaction evidence="1">
        <text>ATP + protein L-histidine = ADP + protein N-phospho-L-histidine.</text>
        <dbReference type="EC" id="2.7.13.3"/>
    </reaction>
</comment>
<dbReference type="Pfam" id="PF07536">
    <property type="entry name" value="HWE_HK"/>
    <property type="match status" value="1"/>
</dbReference>
<comment type="caution">
    <text evidence="10">The sequence shown here is derived from an EMBL/GenBank/DDBJ whole genome shotgun (WGS) entry which is preliminary data.</text>
</comment>
<name>A0ABT0RX63_9SPHN</name>
<dbReference type="InterPro" id="IPR029016">
    <property type="entry name" value="GAF-like_dom_sf"/>
</dbReference>
<keyword evidence="5" id="KW-0547">Nucleotide-binding</keyword>
<evidence type="ECO:0000256" key="6">
    <source>
        <dbReference type="ARBA" id="ARBA00022777"/>
    </source>
</evidence>
<keyword evidence="11" id="KW-1185">Reference proteome</keyword>
<evidence type="ECO:0000256" key="7">
    <source>
        <dbReference type="ARBA" id="ARBA00022840"/>
    </source>
</evidence>